<reference evidence="7" key="1">
    <citation type="journal article" date="2019" name="Int. J. Syst. Evol. Microbiol.">
        <title>The Global Catalogue of Microorganisms (GCM) 10K type strain sequencing project: providing services to taxonomists for standard genome sequencing and annotation.</title>
        <authorList>
            <consortium name="The Broad Institute Genomics Platform"/>
            <consortium name="The Broad Institute Genome Sequencing Center for Infectious Disease"/>
            <person name="Wu L."/>
            <person name="Ma J."/>
        </authorList>
    </citation>
    <scope>NUCLEOTIDE SEQUENCE [LARGE SCALE GENOMIC DNA]</scope>
    <source>
        <strain evidence="7">NBRC 107710</strain>
    </source>
</reference>
<dbReference type="InterPro" id="IPR053924">
    <property type="entry name" value="RecX_HTH_2nd"/>
</dbReference>
<dbReference type="EMBL" id="BSPG01000011">
    <property type="protein sequence ID" value="GLS44333.1"/>
    <property type="molecule type" value="Genomic_DNA"/>
</dbReference>
<comment type="caution">
    <text evidence="6">The sequence shown here is derived from an EMBL/GenBank/DDBJ whole genome shotgun (WGS) entry which is preliminary data.</text>
</comment>
<accession>A0ABQ6D7Q1</accession>
<keyword evidence="7" id="KW-1185">Reference proteome</keyword>
<organism evidence="6 7">
    <name type="scientific">Methylobacterium brachythecii</name>
    <dbReference type="NCBI Taxonomy" id="1176177"/>
    <lineage>
        <taxon>Bacteria</taxon>
        <taxon>Pseudomonadati</taxon>
        <taxon>Pseudomonadota</taxon>
        <taxon>Alphaproteobacteria</taxon>
        <taxon>Hyphomicrobiales</taxon>
        <taxon>Methylobacteriaceae</taxon>
        <taxon>Methylobacterium</taxon>
    </lineage>
</organism>
<evidence type="ECO:0000256" key="2">
    <source>
        <dbReference type="ARBA" id="ARBA00009695"/>
    </source>
</evidence>
<sequence>MKTRNVAAERKARPAPAVTEQWLERVALHYLDRYSATAEMLRRVLARRVEKRSRDRLEEPAEHSELIEATVARAVRAGLVDDARFTNARLATLRRRGTSTRKAGAALAAKGVDRATVEAALAMEREESEAGETAEEVAARAFARRRRIGPHRPADTRPAHRERDLAAMARAGFSYSVGKAVIDADANESQPSTKGLDI</sequence>
<evidence type="ECO:0000313" key="7">
    <source>
        <dbReference type="Proteomes" id="UP001156881"/>
    </source>
</evidence>
<protein>
    <recommendedName>
        <fullName evidence="3">Regulatory protein RecX</fullName>
    </recommendedName>
</protein>
<name>A0ABQ6D7Q1_9HYPH</name>
<evidence type="ECO:0000313" key="6">
    <source>
        <dbReference type="EMBL" id="GLS44333.1"/>
    </source>
</evidence>
<evidence type="ECO:0000256" key="1">
    <source>
        <dbReference type="ARBA" id="ARBA00004496"/>
    </source>
</evidence>
<evidence type="ECO:0000259" key="5">
    <source>
        <dbReference type="Pfam" id="PF02631"/>
    </source>
</evidence>
<evidence type="ECO:0000256" key="3">
    <source>
        <dbReference type="ARBA" id="ARBA00018111"/>
    </source>
</evidence>
<dbReference type="Pfam" id="PF02631">
    <property type="entry name" value="RecX_HTH2"/>
    <property type="match status" value="1"/>
</dbReference>
<feature type="domain" description="RecX second three-helical" evidence="5">
    <location>
        <begin position="81"/>
        <end position="121"/>
    </location>
</feature>
<proteinExistence type="inferred from homology"/>
<comment type="similarity">
    <text evidence="2">Belongs to the RecX family.</text>
</comment>
<dbReference type="Proteomes" id="UP001156881">
    <property type="component" value="Unassembled WGS sequence"/>
</dbReference>
<gene>
    <name evidence="6" type="ORF">GCM10007884_23210</name>
</gene>
<keyword evidence="4" id="KW-0963">Cytoplasm</keyword>
<comment type="subcellular location">
    <subcellularLocation>
        <location evidence="1">Cytoplasm</location>
    </subcellularLocation>
</comment>
<evidence type="ECO:0000256" key="4">
    <source>
        <dbReference type="ARBA" id="ARBA00022490"/>
    </source>
</evidence>